<gene>
    <name evidence="2" type="ORF">ENI26_13595</name>
</gene>
<dbReference type="Pfam" id="PF00815">
    <property type="entry name" value="Histidinol_dh"/>
    <property type="match status" value="1"/>
</dbReference>
<proteinExistence type="predicted"/>
<evidence type="ECO:0000313" key="2">
    <source>
        <dbReference type="EMBL" id="HEC75379.1"/>
    </source>
</evidence>
<dbReference type="GO" id="GO:0016616">
    <property type="term" value="F:oxidoreductase activity, acting on the CH-OH group of donors, NAD or NADP as acceptor"/>
    <property type="evidence" value="ECO:0007669"/>
    <property type="project" value="InterPro"/>
</dbReference>
<comment type="caution">
    <text evidence="2">The sequence shown here is derived from an EMBL/GenBank/DDBJ whole genome shotgun (WGS) entry which is preliminary data.</text>
</comment>
<sequence length="68" mass="7669">MIEIKQLDASQADFWPALETILAWEGISDEKVTDIVKEILSAVKTNGDEAVLEYSRRFDHVNAETMAD</sequence>
<dbReference type="Proteomes" id="UP000886384">
    <property type="component" value="Unassembled WGS sequence"/>
</dbReference>
<dbReference type="GO" id="GO:0046872">
    <property type="term" value="F:metal ion binding"/>
    <property type="evidence" value="ECO:0007669"/>
    <property type="project" value="InterPro"/>
</dbReference>
<name>A0A7C1VYM7_9GAMM</name>
<feature type="non-terminal residue" evidence="2">
    <location>
        <position position="68"/>
    </location>
</feature>
<reference evidence="2" key="1">
    <citation type="journal article" date="2020" name="mSystems">
        <title>Genome- and Community-Level Interaction Insights into Carbon Utilization and Element Cycling Functions of Hydrothermarchaeota in Hydrothermal Sediment.</title>
        <authorList>
            <person name="Zhou Z."/>
            <person name="Liu Y."/>
            <person name="Xu W."/>
            <person name="Pan J."/>
            <person name="Luo Z.H."/>
            <person name="Li M."/>
        </authorList>
    </citation>
    <scope>NUCLEOTIDE SEQUENCE [LARGE SCALE GENOMIC DNA]</scope>
    <source>
        <strain evidence="2">HyVt-380</strain>
    </source>
</reference>
<accession>A0A7C1VYM7</accession>
<evidence type="ECO:0000256" key="1">
    <source>
        <dbReference type="ARBA" id="ARBA00023002"/>
    </source>
</evidence>
<keyword evidence="1" id="KW-0560">Oxidoreductase</keyword>
<dbReference type="GO" id="GO:0051287">
    <property type="term" value="F:NAD binding"/>
    <property type="evidence" value="ECO:0007669"/>
    <property type="project" value="InterPro"/>
</dbReference>
<dbReference type="EMBL" id="DRHY01000312">
    <property type="protein sequence ID" value="HEC75379.1"/>
    <property type="molecule type" value="Genomic_DNA"/>
</dbReference>
<dbReference type="InterPro" id="IPR012131">
    <property type="entry name" value="Hstdl_DH"/>
</dbReference>
<dbReference type="AlphaFoldDB" id="A0A7C1VYM7"/>
<dbReference type="Gene3D" id="3.40.50.1980">
    <property type="entry name" value="Nitrogenase molybdenum iron protein domain"/>
    <property type="match status" value="1"/>
</dbReference>
<organism evidence="2">
    <name type="scientific">Methylophaga aminisulfidivorans</name>
    <dbReference type="NCBI Taxonomy" id="230105"/>
    <lineage>
        <taxon>Bacteria</taxon>
        <taxon>Pseudomonadati</taxon>
        <taxon>Pseudomonadota</taxon>
        <taxon>Gammaproteobacteria</taxon>
        <taxon>Thiotrichales</taxon>
        <taxon>Piscirickettsiaceae</taxon>
        <taxon>Methylophaga</taxon>
    </lineage>
</organism>
<protein>
    <submittedName>
        <fullName evidence="2">Histidinol dehydrogenase</fullName>
    </submittedName>
</protein>